<evidence type="ECO:0000313" key="2">
    <source>
        <dbReference type="Proteomes" id="UP000001412"/>
    </source>
</evidence>
<dbReference type="Pfam" id="PF13730">
    <property type="entry name" value="HTH_36"/>
    <property type="match status" value="1"/>
</dbReference>
<gene>
    <name evidence="1" type="ordered locus">CTC_01566</name>
</gene>
<dbReference type="STRING" id="212717.CTC_01566"/>
<reference evidence="1 2" key="1">
    <citation type="journal article" date="2003" name="Proc. Natl. Acad. Sci. U.S.A.">
        <title>The genome sequence of Clostridium tetani, the causative agent of tetanus disease.</title>
        <authorList>
            <person name="Brueggemann H."/>
            <person name="Baumer S."/>
            <person name="Fricke W.F."/>
            <person name="Wiezer A."/>
            <person name="Liesegang H."/>
            <person name="Decker I."/>
            <person name="Herzberg C."/>
            <person name="Martinez-Arias R."/>
            <person name="Merkl R."/>
            <person name="Henne A."/>
            <person name="Gottschalk G."/>
        </authorList>
    </citation>
    <scope>NUCLEOTIDE SEQUENCE [LARGE SCALE GENOMIC DNA]</scope>
    <source>
        <strain evidence="2">Massachusetts / E88</strain>
    </source>
</reference>
<dbReference type="OrthoDB" id="1937422at2"/>
<dbReference type="InterPro" id="IPR036388">
    <property type="entry name" value="WH-like_DNA-bd_sf"/>
</dbReference>
<dbReference type="AlphaFoldDB" id="Q894H8"/>
<dbReference type="Gene3D" id="1.10.10.10">
    <property type="entry name" value="Winged helix-like DNA-binding domain superfamily/Winged helix DNA-binding domain"/>
    <property type="match status" value="1"/>
</dbReference>
<dbReference type="SUPFAM" id="SSF46785">
    <property type="entry name" value="Winged helix' DNA-binding domain"/>
    <property type="match status" value="1"/>
</dbReference>
<organism evidence="1 2">
    <name type="scientific">Clostridium tetani (strain Massachusetts / E88)</name>
    <dbReference type="NCBI Taxonomy" id="212717"/>
    <lineage>
        <taxon>Bacteria</taxon>
        <taxon>Bacillati</taxon>
        <taxon>Bacillota</taxon>
        <taxon>Clostridia</taxon>
        <taxon>Eubacteriales</taxon>
        <taxon>Clostridiaceae</taxon>
        <taxon>Clostridium</taxon>
    </lineage>
</organism>
<protein>
    <submittedName>
        <fullName evidence="1">Phage-related protein</fullName>
    </submittedName>
</protein>
<dbReference type="InterPro" id="IPR036390">
    <property type="entry name" value="WH_DNA-bd_sf"/>
</dbReference>
<dbReference type="HOGENOM" id="CLU_1649222_0_0_9"/>
<accession>Q894H8</accession>
<dbReference type="RefSeq" id="WP_011099774.1">
    <property type="nucleotide sequence ID" value="NC_004557.1"/>
</dbReference>
<dbReference type="KEGG" id="ctc:CTC_01566"/>
<evidence type="ECO:0000313" key="1">
    <source>
        <dbReference type="EMBL" id="AAO36114.1"/>
    </source>
</evidence>
<sequence>MAKKRFWEHTKTYIKDIFLRKILQANLSPQATKLLLILMGHKNSNTGLCNPSQALLSKEMNRSVRSIQRYLQELVQAGIIAIERIGKMITNKYFLLVDKELEEFKEQYADAKETTNNIKNKCKSYANNYKDSKKKDSWNYEGQRDASYYTDLAKRLLGHV</sequence>
<proteinExistence type="predicted"/>
<dbReference type="GeneID" id="24252855"/>
<dbReference type="EMBL" id="AE015927">
    <property type="protein sequence ID" value="AAO36114.1"/>
    <property type="molecule type" value="Genomic_DNA"/>
</dbReference>
<name>Q894H8_CLOTE</name>
<dbReference type="Proteomes" id="UP000001412">
    <property type="component" value="Chromosome"/>
</dbReference>
<keyword evidence="2" id="KW-1185">Reference proteome</keyword>